<keyword evidence="5" id="KW-1185">Reference proteome</keyword>
<feature type="compositionally biased region" description="Pro residues" evidence="1">
    <location>
        <begin position="596"/>
        <end position="606"/>
    </location>
</feature>
<feature type="compositionally biased region" description="Low complexity" evidence="1">
    <location>
        <begin position="7"/>
        <end position="21"/>
    </location>
</feature>
<reference evidence="4 5" key="1">
    <citation type="submission" date="2024-10" db="EMBL/GenBank/DDBJ databases">
        <title>Updated reference genomes for cyclostephanoid diatoms.</title>
        <authorList>
            <person name="Roberts W.R."/>
            <person name="Alverson A.J."/>
        </authorList>
    </citation>
    <scope>NUCLEOTIDE SEQUENCE [LARGE SCALE GENOMIC DNA]</scope>
    <source>
        <strain evidence="4 5">AJA232-27</strain>
    </source>
</reference>
<dbReference type="SUPFAM" id="SSF46689">
    <property type="entry name" value="Homeodomain-like"/>
    <property type="match status" value="2"/>
</dbReference>
<feature type="region of interest" description="Disordered" evidence="1">
    <location>
        <begin position="455"/>
        <end position="606"/>
    </location>
</feature>
<feature type="region of interest" description="Disordered" evidence="1">
    <location>
        <begin position="244"/>
        <end position="276"/>
    </location>
</feature>
<feature type="region of interest" description="Disordered" evidence="1">
    <location>
        <begin position="327"/>
        <end position="381"/>
    </location>
</feature>
<dbReference type="EMBL" id="JALLBG020000313">
    <property type="protein sequence ID" value="KAL3756130.1"/>
    <property type="molecule type" value="Genomic_DNA"/>
</dbReference>
<comment type="caution">
    <text evidence="4">The sequence shown here is derived from an EMBL/GenBank/DDBJ whole genome shotgun (WGS) entry which is preliminary data.</text>
</comment>
<dbReference type="CDD" id="cd00167">
    <property type="entry name" value="SANT"/>
    <property type="match status" value="3"/>
</dbReference>
<dbReference type="InterPro" id="IPR009057">
    <property type="entry name" value="Homeodomain-like_sf"/>
</dbReference>
<sequence>MKRNNKSTTASSSSASAAAGADDNNKNKYLPLHPPQHQKMSTQGNGISQRHRENNDDDEARDPRGEGRARSLSFVVSSGVEGAEASQREGCDGGIPLDCSTKKKAKNKATAAIKIEIEARTTEEKRKRNSKATSSNNTTLEIDLASPASFDQEAMLQVVPSTYSFGGLSALKIDGGSGSGSYNGGGGGDATIVDPNVTTSPANPTIDDLTLMDDNINHSSWDLLNQADSFGFNLLGSQGSLSFEHDQDIGGGGGGGGGAENNNDTSKEKVNDGNEKPIVDLTTTVTASLDDHFLPTPTKQISSREVGAMDTTIVNNSLHNWIPLNCSLPPPPPPTHQKHRNKQHGEKYSPHLRPTQPHLSNHGGLLHQRPTSQSNHPYYNAAPHQYRHLPESRSDVPQYSSYNFMDEELREDTIGGNNTNKDSKHKKDISNSDSLLNFDNDPFKYAFGDPKKIAATTSSAGGKGGRSRKSHGGGTVPTASGQAKKRKQEDRSHGSSRAPAPSQSSKLPVTMVTKGMSDPRNRHHQRVDKGSGRSSAETNRLSQQHQQHNSVMHYQSKCHQNRMTWHDPSANDPIQNAFLPPVPSSGPAQQQKHPSAPRPPASYHNPPPCKEVYITTQTPPTMTPTSMAPAPVGRRGAYQPPIVAAQYAHHHYHNPPYNYPPHSNAAPPMAMPPPFDPANMVNQAPRPTLTSRIAAVSPVISSRQHPPQQRHKPTKGVALLALRNGKQLSRTQAPGIGWPHEEDLRLTEIMSNHKSSHVDWDALCKEPGLAGRTARECHDRWTRYLKPGSRKGQWTEEEDAIVLRSIFSNGGLGGIAATTTSTGVAQEAGGVSSSFTQWADLAPQLPGRTGKQIRDRWVNYLNPAINHLPFSREDDLLLWQGHKEHGKRWVEISVKVFHSTRSENHIKNRWYSAAFKKFIAKEFGVEAYVDSKQHEGGNRKGDDDTNMS</sequence>
<proteinExistence type="predicted"/>
<dbReference type="PROSITE" id="PS50090">
    <property type="entry name" value="MYB_LIKE"/>
    <property type="match status" value="3"/>
</dbReference>
<feature type="compositionally biased region" description="Polar residues" evidence="1">
    <location>
        <begin position="38"/>
        <end position="48"/>
    </location>
</feature>
<dbReference type="Pfam" id="PF00249">
    <property type="entry name" value="Myb_DNA-binding"/>
    <property type="match status" value="2"/>
</dbReference>
<organism evidence="4 5">
    <name type="scientific">Discostella pseudostelligera</name>
    <dbReference type="NCBI Taxonomy" id="259834"/>
    <lineage>
        <taxon>Eukaryota</taxon>
        <taxon>Sar</taxon>
        <taxon>Stramenopiles</taxon>
        <taxon>Ochrophyta</taxon>
        <taxon>Bacillariophyta</taxon>
        <taxon>Coscinodiscophyceae</taxon>
        <taxon>Thalassiosirophycidae</taxon>
        <taxon>Stephanodiscales</taxon>
        <taxon>Stephanodiscaceae</taxon>
        <taxon>Discostella</taxon>
    </lineage>
</organism>
<feature type="domain" description="Myb-like" evidence="2">
    <location>
        <begin position="738"/>
        <end position="785"/>
    </location>
</feature>
<feature type="domain" description="Myb-like" evidence="2">
    <location>
        <begin position="862"/>
        <end position="914"/>
    </location>
</feature>
<feature type="compositionally biased region" description="Gly residues" evidence="1">
    <location>
        <begin position="249"/>
        <end position="259"/>
    </location>
</feature>
<dbReference type="PANTHER" id="PTHR45614:SF271">
    <property type="entry name" value="MYB DNA BINDING PROTEIN_ TRANSCRIPTION FACTOR-LIKE PROTEIN"/>
    <property type="match status" value="1"/>
</dbReference>
<protein>
    <submittedName>
        <fullName evidence="4">Uncharacterized protein</fullName>
    </submittedName>
</protein>
<evidence type="ECO:0000259" key="3">
    <source>
        <dbReference type="PROSITE" id="PS51294"/>
    </source>
</evidence>
<evidence type="ECO:0000313" key="5">
    <source>
        <dbReference type="Proteomes" id="UP001530293"/>
    </source>
</evidence>
<feature type="domain" description="Myb-like" evidence="2">
    <location>
        <begin position="786"/>
        <end position="861"/>
    </location>
</feature>
<dbReference type="AlphaFoldDB" id="A0ABD3LWI8"/>
<dbReference type="PANTHER" id="PTHR45614">
    <property type="entry name" value="MYB PROTEIN-RELATED"/>
    <property type="match status" value="1"/>
</dbReference>
<evidence type="ECO:0000256" key="1">
    <source>
        <dbReference type="SAM" id="MobiDB-lite"/>
    </source>
</evidence>
<dbReference type="SMART" id="SM00717">
    <property type="entry name" value="SANT"/>
    <property type="match status" value="3"/>
</dbReference>
<dbReference type="Proteomes" id="UP001530293">
    <property type="component" value="Unassembled WGS sequence"/>
</dbReference>
<dbReference type="PROSITE" id="PS51294">
    <property type="entry name" value="HTH_MYB"/>
    <property type="match status" value="2"/>
</dbReference>
<feature type="domain" description="HTH myb-type" evidence="3">
    <location>
        <begin position="836"/>
        <end position="861"/>
    </location>
</feature>
<accession>A0ABD3LWI8</accession>
<gene>
    <name evidence="4" type="ORF">ACHAWU_005634</name>
</gene>
<dbReference type="Pfam" id="PF13921">
    <property type="entry name" value="Myb_DNA-bind_6"/>
    <property type="match status" value="1"/>
</dbReference>
<feature type="compositionally biased region" description="Polar residues" evidence="1">
    <location>
        <begin position="532"/>
        <end position="563"/>
    </location>
</feature>
<dbReference type="InterPro" id="IPR001005">
    <property type="entry name" value="SANT/Myb"/>
</dbReference>
<dbReference type="InterPro" id="IPR017930">
    <property type="entry name" value="Myb_dom"/>
</dbReference>
<name>A0ABD3LWI8_9STRA</name>
<feature type="region of interest" description="Disordered" evidence="1">
    <location>
        <begin position="1"/>
        <end position="70"/>
    </location>
</feature>
<evidence type="ECO:0000313" key="4">
    <source>
        <dbReference type="EMBL" id="KAL3756130.1"/>
    </source>
</evidence>
<dbReference type="InterPro" id="IPR050560">
    <property type="entry name" value="MYB_TF"/>
</dbReference>
<feature type="domain" description="HTH myb-type" evidence="3">
    <location>
        <begin position="862"/>
        <end position="918"/>
    </location>
</feature>
<dbReference type="Gene3D" id="1.10.10.60">
    <property type="entry name" value="Homeodomain-like"/>
    <property type="match status" value="3"/>
</dbReference>
<feature type="region of interest" description="Disordered" evidence="1">
    <location>
        <begin position="412"/>
        <end position="437"/>
    </location>
</feature>
<evidence type="ECO:0000259" key="2">
    <source>
        <dbReference type="PROSITE" id="PS50090"/>
    </source>
</evidence>
<feature type="compositionally biased region" description="Basic and acidic residues" evidence="1">
    <location>
        <begin position="265"/>
        <end position="276"/>
    </location>
</feature>